<dbReference type="GO" id="GO:0016020">
    <property type="term" value="C:membrane"/>
    <property type="evidence" value="ECO:0007669"/>
    <property type="project" value="UniProtKB-SubCell"/>
</dbReference>
<dbReference type="InterPro" id="IPR049326">
    <property type="entry name" value="Rhodopsin_dom_fungi"/>
</dbReference>
<dbReference type="AlphaFoldDB" id="A0A2I2GC34"/>
<dbReference type="InterPro" id="IPR052337">
    <property type="entry name" value="SAT4-like"/>
</dbReference>
<evidence type="ECO:0000256" key="1">
    <source>
        <dbReference type="ARBA" id="ARBA00004141"/>
    </source>
</evidence>
<feature type="transmembrane region" description="Helical" evidence="6">
    <location>
        <begin position="173"/>
        <end position="196"/>
    </location>
</feature>
<dbReference type="Pfam" id="PF20684">
    <property type="entry name" value="Fung_rhodopsin"/>
    <property type="match status" value="1"/>
</dbReference>
<evidence type="ECO:0000313" key="9">
    <source>
        <dbReference type="Proteomes" id="UP000234275"/>
    </source>
</evidence>
<feature type="transmembrane region" description="Helical" evidence="6">
    <location>
        <begin position="50"/>
        <end position="75"/>
    </location>
</feature>
<keyword evidence="4 6" id="KW-0472">Membrane</keyword>
<evidence type="ECO:0000259" key="7">
    <source>
        <dbReference type="Pfam" id="PF20684"/>
    </source>
</evidence>
<sequence length="281" mass="31451">MPLFSHYGDIPDNSAALSLPSLVFVILTPIVVATRLLGRQYLSGQIGPDDWIILTSCVFAETVSIQMIVVCRWAFGKHEDDVSKELLIRTLKLYFIAQILYKINIGLSKISILLLYLRLFIQRWFVITCWTWIVIITAFTLSTVVSSIFQCSPVQYAFDKSSPDQGSCINLTAFWYANAAFNIFSDLALVALPVPVISRLQLPLRLKLILCCIFAVGAFVCITSILRITTLDIATSYLDITWNSIDSSKWTVIESNLGIISACLPALRRPLAFLSPRLFGK</sequence>
<dbReference type="STRING" id="1392250.A0A2I2GC34"/>
<keyword evidence="2 6" id="KW-0812">Transmembrane</keyword>
<dbReference type="OrthoDB" id="444631at2759"/>
<evidence type="ECO:0000256" key="3">
    <source>
        <dbReference type="ARBA" id="ARBA00022989"/>
    </source>
</evidence>
<dbReference type="PANTHER" id="PTHR33048">
    <property type="entry name" value="PTH11-LIKE INTEGRAL MEMBRANE PROTEIN (AFU_ORTHOLOGUE AFUA_5G11245)"/>
    <property type="match status" value="1"/>
</dbReference>
<feature type="transmembrane region" description="Helical" evidence="6">
    <location>
        <begin position="95"/>
        <end position="117"/>
    </location>
</feature>
<dbReference type="VEuPathDB" id="FungiDB:P170DRAFT_381115"/>
<evidence type="ECO:0000256" key="2">
    <source>
        <dbReference type="ARBA" id="ARBA00022692"/>
    </source>
</evidence>
<dbReference type="Proteomes" id="UP000234275">
    <property type="component" value="Unassembled WGS sequence"/>
</dbReference>
<feature type="transmembrane region" description="Helical" evidence="6">
    <location>
        <begin position="15"/>
        <end position="38"/>
    </location>
</feature>
<feature type="transmembrane region" description="Helical" evidence="6">
    <location>
        <begin position="124"/>
        <end position="149"/>
    </location>
</feature>
<comment type="similarity">
    <text evidence="5">Belongs to the SAT4 family.</text>
</comment>
<dbReference type="GeneID" id="36553255"/>
<dbReference type="RefSeq" id="XP_024705738.1">
    <property type="nucleotide sequence ID" value="XM_024845556.1"/>
</dbReference>
<evidence type="ECO:0000313" key="8">
    <source>
        <dbReference type="EMBL" id="PLB50436.1"/>
    </source>
</evidence>
<comment type="subcellular location">
    <subcellularLocation>
        <location evidence="1">Membrane</location>
        <topology evidence="1">Multi-pass membrane protein</topology>
    </subcellularLocation>
</comment>
<evidence type="ECO:0000256" key="4">
    <source>
        <dbReference type="ARBA" id="ARBA00023136"/>
    </source>
</evidence>
<feature type="non-terminal residue" evidence="8">
    <location>
        <position position="281"/>
    </location>
</feature>
<proteinExistence type="inferred from homology"/>
<gene>
    <name evidence="8" type="ORF">P170DRAFT_381115</name>
</gene>
<feature type="transmembrane region" description="Helical" evidence="6">
    <location>
        <begin position="208"/>
        <end position="230"/>
    </location>
</feature>
<reference evidence="8 9" key="1">
    <citation type="submission" date="2016-12" db="EMBL/GenBank/DDBJ databases">
        <title>The genomes of Aspergillus section Nigri reveals drivers in fungal speciation.</title>
        <authorList>
            <consortium name="DOE Joint Genome Institute"/>
            <person name="Vesth T.C."/>
            <person name="Nybo J."/>
            <person name="Theobald S."/>
            <person name="Brandl J."/>
            <person name="Frisvad J.C."/>
            <person name="Nielsen K.F."/>
            <person name="Lyhne E.K."/>
            <person name="Kogle M.E."/>
            <person name="Kuo A."/>
            <person name="Riley R."/>
            <person name="Clum A."/>
            <person name="Nolan M."/>
            <person name="Lipzen A."/>
            <person name="Salamov A."/>
            <person name="Henrissat B."/>
            <person name="Wiebenga A."/>
            <person name="De Vries R.P."/>
            <person name="Grigoriev I.V."/>
            <person name="Mortensen U.H."/>
            <person name="Andersen M.R."/>
            <person name="Baker S.E."/>
        </authorList>
    </citation>
    <scope>NUCLEOTIDE SEQUENCE [LARGE SCALE GENOMIC DNA]</scope>
    <source>
        <strain evidence="8 9">IBT 23096</strain>
    </source>
</reference>
<organism evidence="8 9">
    <name type="scientific">Aspergillus steynii IBT 23096</name>
    <dbReference type="NCBI Taxonomy" id="1392250"/>
    <lineage>
        <taxon>Eukaryota</taxon>
        <taxon>Fungi</taxon>
        <taxon>Dikarya</taxon>
        <taxon>Ascomycota</taxon>
        <taxon>Pezizomycotina</taxon>
        <taxon>Eurotiomycetes</taxon>
        <taxon>Eurotiomycetidae</taxon>
        <taxon>Eurotiales</taxon>
        <taxon>Aspergillaceae</taxon>
        <taxon>Aspergillus</taxon>
        <taxon>Aspergillus subgen. Circumdati</taxon>
    </lineage>
</organism>
<dbReference type="PANTHER" id="PTHR33048:SF55">
    <property type="entry name" value="INTEGRAL MEMBRANE PROTEIN"/>
    <property type="match status" value="1"/>
</dbReference>
<evidence type="ECO:0000256" key="5">
    <source>
        <dbReference type="ARBA" id="ARBA00038359"/>
    </source>
</evidence>
<keyword evidence="3 6" id="KW-1133">Transmembrane helix</keyword>
<name>A0A2I2GC34_9EURO</name>
<accession>A0A2I2GC34</accession>
<feature type="domain" description="Rhodopsin" evidence="7">
    <location>
        <begin position="35"/>
        <end position="272"/>
    </location>
</feature>
<keyword evidence="9" id="KW-1185">Reference proteome</keyword>
<dbReference type="EMBL" id="MSFO01000003">
    <property type="protein sequence ID" value="PLB50436.1"/>
    <property type="molecule type" value="Genomic_DNA"/>
</dbReference>
<comment type="caution">
    <text evidence="8">The sequence shown here is derived from an EMBL/GenBank/DDBJ whole genome shotgun (WGS) entry which is preliminary data.</text>
</comment>
<evidence type="ECO:0000256" key="6">
    <source>
        <dbReference type="SAM" id="Phobius"/>
    </source>
</evidence>
<protein>
    <recommendedName>
        <fullName evidence="7">Rhodopsin domain-containing protein</fullName>
    </recommendedName>
</protein>